<sequence length="229" mass="24689">MEAPAPTIPAYNSSTQQPRPAPPPPARPLVPPPAPVITSAAPTTLNGHVLTSEEQGWINNRQLPNSATDAGIRARAFLNCNDLCIGAARRGTRVDGERFYRALEDDLNDDNPLLVPLIIVNIGLSADSPIATGLFDPGAAINTVSESFVKMAGLRKEKVTPLKTRMADGRPGPHVDTRVRVDVFIGQTLYKNSPFLIIPTSCHVDLILGLPFCLQHRLLEGAARLDKLI</sequence>
<evidence type="ECO:0000313" key="2">
    <source>
        <dbReference type="EMBL" id="ODN81956.1"/>
    </source>
</evidence>
<feature type="compositionally biased region" description="Pro residues" evidence="1">
    <location>
        <begin position="19"/>
        <end position="34"/>
    </location>
</feature>
<feature type="region of interest" description="Disordered" evidence="1">
    <location>
        <begin position="1"/>
        <end position="34"/>
    </location>
</feature>
<dbReference type="EMBL" id="AWGJ01000003">
    <property type="protein sequence ID" value="ODN81956.1"/>
    <property type="molecule type" value="Genomic_DNA"/>
</dbReference>
<dbReference type="InterPro" id="IPR021109">
    <property type="entry name" value="Peptidase_aspartic_dom_sf"/>
</dbReference>
<reference evidence="2 3" key="1">
    <citation type="submission" date="2016-06" db="EMBL/GenBank/DDBJ databases">
        <title>Evolution of pathogenesis and genome organization in the Tremellales.</title>
        <authorList>
            <person name="Cuomo C."/>
            <person name="Litvintseva A."/>
            <person name="Heitman J."/>
            <person name="Chen Y."/>
            <person name="Sun S."/>
            <person name="Springer D."/>
            <person name="Dromer F."/>
            <person name="Young S."/>
            <person name="Zeng Q."/>
            <person name="Chapman S."/>
            <person name="Gujja S."/>
            <person name="Saif S."/>
            <person name="Birren B."/>
        </authorList>
    </citation>
    <scope>NUCLEOTIDE SEQUENCE [LARGE SCALE GENOMIC DNA]</scope>
    <source>
        <strain evidence="2 3">CBS 6039</strain>
    </source>
</reference>
<proteinExistence type="predicted"/>
<gene>
    <name evidence="2" type="ORF">L202_02292</name>
</gene>
<dbReference type="AlphaFoldDB" id="A0A1E3I1T5"/>
<evidence type="ECO:0000256" key="1">
    <source>
        <dbReference type="SAM" id="MobiDB-lite"/>
    </source>
</evidence>
<dbReference type="CDD" id="cd00303">
    <property type="entry name" value="retropepsin_like"/>
    <property type="match status" value="1"/>
</dbReference>
<protein>
    <submittedName>
        <fullName evidence="2">Uncharacterized protein</fullName>
    </submittedName>
</protein>
<dbReference type="OrthoDB" id="10475382at2759"/>
<dbReference type="Gene3D" id="2.40.70.10">
    <property type="entry name" value="Acid Proteases"/>
    <property type="match status" value="1"/>
</dbReference>
<name>A0A1E3I1T5_9TREE</name>
<keyword evidence="3" id="KW-1185">Reference proteome</keyword>
<comment type="caution">
    <text evidence="2">The sequence shown here is derived from an EMBL/GenBank/DDBJ whole genome shotgun (WGS) entry which is preliminary data.</text>
</comment>
<dbReference type="RefSeq" id="XP_018996275.1">
    <property type="nucleotide sequence ID" value="XM_019135872.1"/>
</dbReference>
<organism evidence="2 3">
    <name type="scientific">Cryptococcus amylolentus CBS 6039</name>
    <dbReference type="NCBI Taxonomy" id="1295533"/>
    <lineage>
        <taxon>Eukaryota</taxon>
        <taxon>Fungi</taxon>
        <taxon>Dikarya</taxon>
        <taxon>Basidiomycota</taxon>
        <taxon>Agaricomycotina</taxon>
        <taxon>Tremellomycetes</taxon>
        <taxon>Tremellales</taxon>
        <taxon>Cryptococcaceae</taxon>
        <taxon>Cryptococcus</taxon>
    </lineage>
</organism>
<evidence type="ECO:0000313" key="3">
    <source>
        <dbReference type="Proteomes" id="UP000094065"/>
    </source>
</evidence>
<dbReference type="Pfam" id="PF13650">
    <property type="entry name" value="Asp_protease_2"/>
    <property type="match status" value="1"/>
</dbReference>
<dbReference type="Proteomes" id="UP000094065">
    <property type="component" value="Unassembled WGS sequence"/>
</dbReference>
<accession>A0A1E3I1T5</accession>
<dbReference type="GeneID" id="30153601"/>